<dbReference type="EMBL" id="JDVG02000586">
    <property type="protein sequence ID" value="KFB71175.1"/>
    <property type="molecule type" value="Genomic_DNA"/>
</dbReference>
<protein>
    <submittedName>
        <fullName evidence="1">Transposase</fullName>
    </submittedName>
</protein>
<dbReference type="AlphaFoldDB" id="A0A080LU60"/>
<reference evidence="1 2" key="1">
    <citation type="submission" date="2014-02" db="EMBL/GenBank/DDBJ databases">
        <title>Expanding our view of genomic diversity in Candidatus Accumulibacter clades.</title>
        <authorList>
            <person name="Skennerton C.T."/>
            <person name="Barr J.J."/>
            <person name="Slater F.R."/>
            <person name="Bond P.L."/>
            <person name="Tyson G.W."/>
        </authorList>
    </citation>
    <scope>NUCLEOTIDE SEQUENCE [LARGE SCALE GENOMIC DNA]</scope>
    <source>
        <strain evidence="2">BA-91</strain>
    </source>
</reference>
<comment type="caution">
    <text evidence="1">The sequence shown here is derived from an EMBL/GenBank/DDBJ whole genome shotgun (WGS) entry which is preliminary data.</text>
</comment>
<dbReference type="SUPFAM" id="SSF46689">
    <property type="entry name" value="Homeodomain-like"/>
    <property type="match status" value="1"/>
</dbReference>
<evidence type="ECO:0000313" key="2">
    <source>
        <dbReference type="Proteomes" id="UP000020077"/>
    </source>
</evidence>
<dbReference type="Proteomes" id="UP000020077">
    <property type="component" value="Unassembled WGS sequence"/>
</dbReference>
<sequence>MLRLTFTPAEADALEHERFHHPHPHVRRKMEALWLKSQGLAHQDIARLAGVSGKTLRTYLQQYVEGGVAGLKELHFRRPQSELVAHQETIGAYFLTHPPASIHEAVDAIRKLTGLSRSPTQVRLFLREKCGMRRLKTGTLPAKADPEVQEAFKKKNLNRVWQKPKRANVPCSS</sequence>
<gene>
    <name evidence="1" type="ORF">AW09_003702</name>
</gene>
<dbReference type="Pfam" id="PF13551">
    <property type="entry name" value="HTH_29"/>
    <property type="match status" value="1"/>
</dbReference>
<evidence type="ECO:0000313" key="1">
    <source>
        <dbReference type="EMBL" id="KFB71175.1"/>
    </source>
</evidence>
<dbReference type="InterPro" id="IPR009057">
    <property type="entry name" value="Homeodomain-like_sf"/>
</dbReference>
<accession>A0A080LU60</accession>
<proteinExistence type="predicted"/>
<organism evidence="1 2">
    <name type="scientific">Candidatus Accumulibacter phosphatis</name>
    <dbReference type="NCBI Taxonomy" id="327160"/>
    <lineage>
        <taxon>Bacteria</taxon>
        <taxon>Pseudomonadati</taxon>
        <taxon>Pseudomonadota</taxon>
        <taxon>Betaproteobacteria</taxon>
        <taxon>Candidatus Accumulibacter</taxon>
    </lineage>
</organism>
<name>A0A080LU60_9PROT</name>